<reference evidence="1 2" key="1">
    <citation type="journal article" date="2013" name="Genome Biol. Evol.">
        <title>Genomes of Stigonematalean cyanobacteria (subsection V) and the evolution of oxygenic photosynthesis from prokaryotes to plastids.</title>
        <authorList>
            <person name="Dagan T."/>
            <person name="Roettger M."/>
            <person name="Stucken K."/>
            <person name="Landan G."/>
            <person name="Koch R."/>
            <person name="Major P."/>
            <person name="Gould S.B."/>
            <person name="Goremykin V.V."/>
            <person name="Rippka R."/>
            <person name="Tandeau de Marsac N."/>
            <person name="Gugger M."/>
            <person name="Lockhart P.J."/>
            <person name="Allen J.F."/>
            <person name="Brune I."/>
            <person name="Maus I."/>
            <person name="Puhler A."/>
            <person name="Martin W.F."/>
        </authorList>
    </citation>
    <scope>NUCLEOTIDE SEQUENCE [LARGE SCALE GENOMIC DNA]</scope>
    <source>
        <strain evidence="1 2">PCC 7110</strain>
    </source>
</reference>
<comment type="caution">
    <text evidence="1">The sequence shown here is derived from an EMBL/GenBank/DDBJ whole genome shotgun (WGS) entry which is preliminary data.</text>
</comment>
<sequence>MSNYWLPRKVIFQGNPMRILDIDTGIEFLAEDICNLVCPGIIGKGIKSFIEALPLKLRRQRQIIDENSTFKEVDTLCWLALKFVFNLFGYEKHREFVRWLRKDVVSSATTNTILTASKAHIENGIVSYGEKVGTIRQSLNQVIGLKNTEFFSVKNVSVASRLPASELIVAKLNSLHWFNVINNCQLVSLSEMYYESRFSLVGAPPTLVPAIQDYSLLRNYTFDTALLEAIYLSFLYKQVSVPLFDSEIDLPNKLLRKRYLDCCQLALENEKISYSDLYFAFVTNANNLFLAQELDIALIFSYFKKHLSFPILRILEGGVFLPALDLCGSIGTLDSQIVSSLRLAYLNWLSALLEEINSSH</sequence>
<accession>A0A139WQ55</accession>
<dbReference type="EMBL" id="ANNX02000078">
    <property type="protein sequence ID" value="KYC34548.1"/>
    <property type="molecule type" value="Genomic_DNA"/>
</dbReference>
<gene>
    <name evidence="1" type="ORF">WA1_51060</name>
</gene>
<keyword evidence="2" id="KW-1185">Reference proteome</keyword>
<name>A0A139WQ55_9CYAN</name>
<evidence type="ECO:0000313" key="1">
    <source>
        <dbReference type="EMBL" id="KYC34548.1"/>
    </source>
</evidence>
<evidence type="ECO:0000313" key="2">
    <source>
        <dbReference type="Proteomes" id="UP000076925"/>
    </source>
</evidence>
<dbReference type="Proteomes" id="UP000076925">
    <property type="component" value="Unassembled WGS sequence"/>
</dbReference>
<organism evidence="1 2">
    <name type="scientific">Scytonema hofmannii PCC 7110</name>
    <dbReference type="NCBI Taxonomy" id="128403"/>
    <lineage>
        <taxon>Bacteria</taxon>
        <taxon>Bacillati</taxon>
        <taxon>Cyanobacteriota</taxon>
        <taxon>Cyanophyceae</taxon>
        <taxon>Nostocales</taxon>
        <taxon>Scytonemataceae</taxon>
        <taxon>Scytonema</taxon>
    </lineage>
</organism>
<protein>
    <submittedName>
        <fullName evidence="1">Uncharacterized protein</fullName>
    </submittedName>
</protein>
<dbReference type="AlphaFoldDB" id="A0A139WQ55"/>
<proteinExistence type="predicted"/>